<organism evidence="4 5">
    <name type="scientific">Pisolithus microcarpus 441</name>
    <dbReference type="NCBI Taxonomy" id="765257"/>
    <lineage>
        <taxon>Eukaryota</taxon>
        <taxon>Fungi</taxon>
        <taxon>Dikarya</taxon>
        <taxon>Basidiomycota</taxon>
        <taxon>Agaricomycotina</taxon>
        <taxon>Agaricomycetes</taxon>
        <taxon>Agaricomycetidae</taxon>
        <taxon>Boletales</taxon>
        <taxon>Sclerodermatineae</taxon>
        <taxon>Pisolithaceae</taxon>
        <taxon>Pisolithus</taxon>
    </lineage>
</organism>
<feature type="domain" description="DUF6534" evidence="3">
    <location>
        <begin position="170"/>
        <end position="254"/>
    </location>
</feature>
<keyword evidence="2" id="KW-0472">Membrane</keyword>
<evidence type="ECO:0000313" key="4">
    <source>
        <dbReference type="EMBL" id="KIK18597.1"/>
    </source>
</evidence>
<keyword evidence="2" id="KW-0812">Transmembrane</keyword>
<evidence type="ECO:0000256" key="1">
    <source>
        <dbReference type="SAM" id="MobiDB-lite"/>
    </source>
</evidence>
<feature type="transmembrane region" description="Helical" evidence="2">
    <location>
        <begin position="16"/>
        <end position="37"/>
    </location>
</feature>
<dbReference type="InterPro" id="IPR045339">
    <property type="entry name" value="DUF6534"/>
</dbReference>
<gene>
    <name evidence="4" type="ORF">PISMIDRAFT_684041</name>
</gene>
<reference evidence="5" key="2">
    <citation type="submission" date="2015-01" db="EMBL/GenBank/DDBJ databases">
        <title>Evolutionary Origins and Diversification of the Mycorrhizal Mutualists.</title>
        <authorList>
            <consortium name="DOE Joint Genome Institute"/>
            <consortium name="Mycorrhizal Genomics Consortium"/>
            <person name="Kohler A."/>
            <person name="Kuo A."/>
            <person name="Nagy L.G."/>
            <person name="Floudas D."/>
            <person name="Copeland A."/>
            <person name="Barry K.W."/>
            <person name="Cichocki N."/>
            <person name="Veneault-Fourrey C."/>
            <person name="LaButti K."/>
            <person name="Lindquist E.A."/>
            <person name="Lipzen A."/>
            <person name="Lundell T."/>
            <person name="Morin E."/>
            <person name="Murat C."/>
            <person name="Riley R."/>
            <person name="Ohm R."/>
            <person name="Sun H."/>
            <person name="Tunlid A."/>
            <person name="Henrissat B."/>
            <person name="Grigoriev I.V."/>
            <person name="Hibbett D.S."/>
            <person name="Martin F."/>
        </authorList>
    </citation>
    <scope>NUCLEOTIDE SEQUENCE [LARGE SCALE GENOMIC DNA]</scope>
    <source>
        <strain evidence="5">441</strain>
    </source>
</reference>
<dbReference type="OrthoDB" id="3270417at2759"/>
<feature type="transmembrane region" description="Helical" evidence="2">
    <location>
        <begin position="86"/>
        <end position="108"/>
    </location>
</feature>
<feature type="region of interest" description="Disordered" evidence="1">
    <location>
        <begin position="289"/>
        <end position="314"/>
    </location>
</feature>
<feature type="transmembrane region" description="Helical" evidence="2">
    <location>
        <begin position="162"/>
        <end position="183"/>
    </location>
</feature>
<feature type="transmembrane region" description="Helical" evidence="2">
    <location>
        <begin position="195"/>
        <end position="222"/>
    </location>
</feature>
<name>A0A0C9Z889_9AGAM</name>
<keyword evidence="2" id="KW-1133">Transmembrane helix</keyword>
<keyword evidence="5" id="KW-1185">Reference proteome</keyword>
<evidence type="ECO:0000256" key="2">
    <source>
        <dbReference type="SAM" id="Phobius"/>
    </source>
</evidence>
<dbReference type="HOGENOM" id="CLU_046025_5_2_1"/>
<dbReference type="PANTHER" id="PTHR40465:SF1">
    <property type="entry name" value="DUF6534 DOMAIN-CONTAINING PROTEIN"/>
    <property type="match status" value="1"/>
</dbReference>
<protein>
    <recommendedName>
        <fullName evidence="3">DUF6534 domain-containing protein</fullName>
    </recommendedName>
</protein>
<dbReference type="EMBL" id="KN833801">
    <property type="protein sequence ID" value="KIK18597.1"/>
    <property type="molecule type" value="Genomic_DNA"/>
</dbReference>
<dbReference type="Pfam" id="PF20152">
    <property type="entry name" value="DUF6534"/>
    <property type="match status" value="1"/>
</dbReference>
<reference evidence="4 5" key="1">
    <citation type="submission" date="2014-04" db="EMBL/GenBank/DDBJ databases">
        <authorList>
            <consortium name="DOE Joint Genome Institute"/>
            <person name="Kuo A."/>
            <person name="Kohler A."/>
            <person name="Costa M.D."/>
            <person name="Nagy L.G."/>
            <person name="Floudas D."/>
            <person name="Copeland A."/>
            <person name="Barry K.W."/>
            <person name="Cichocki N."/>
            <person name="Veneault-Fourrey C."/>
            <person name="LaButti K."/>
            <person name="Lindquist E.A."/>
            <person name="Lipzen A."/>
            <person name="Lundell T."/>
            <person name="Morin E."/>
            <person name="Murat C."/>
            <person name="Sun H."/>
            <person name="Tunlid A."/>
            <person name="Henrissat B."/>
            <person name="Grigoriev I.V."/>
            <person name="Hibbett D.S."/>
            <person name="Martin F."/>
            <person name="Nordberg H.P."/>
            <person name="Cantor M.N."/>
            <person name="Hua S.X."/>
        </authorList>
    </citation>
    <scope>NUCLEOTIDE SEQUENCE [LARGE SCALE GENOMIC DNA]</scope>
    <source>
        <strain evidence="4 5">441</strain>
    </source>
</reference>
<evidence type="ECO:0000259" key="3">
    <source>
        <dbReference type="Pfam" id="PF20152"/>
    </source>
</evidence>
<accession>A0A0C9Z889</accession>
<evidence type="ECO:0000313" key="5">
    <source>
        <dbReference type="Proteomes" id="UP000054018"/>
    </source>
</evidence>
<feature type="transmembrane region" description="Helical" evidence="2">
    <location>
        <begin position="120"/>
        <end position="142"/>
    </location>
</feature>
<feature type="compositionally biased region" description="Polar residues" evidence="1">
    <location>
        <begin position="290"/>
        <end position="306"/>
    </location>
</feature>
<dbReference type="AlphaFoldDB" id="A0A0C9Z889"/>
<dbReference type="PANTHER" id="PTHR40465">
    <property type="entry name" value="CHROMOSOME 1, WHOLE GENOME SHOTGUN SEQUENCE"/>
    <property type="match status" value="1"/>
</dbReference>
<feature type="transmembrane region" description="Helical" evidence="2">
    <location>
        <begin position="49"/>
        <end position="74"/>
    </location>
</feature>
<dbReference type="Proteomes" id="UP000054018">
    <property type="component" value="Unassembled WGS sequence"/>
</dbReference>
<sequence length="314" mass="35268">MSQETETVESLIRGPLIGTLLGLVLYGVTFLQAFFYFQTYVDDRIVLKLLVALVVILETAHAALSVFVMDYYLIAHYGQVQVLQSATWVSAVMYLIVSLIDFVAYLYFTWRVWAFTKKMWTVIFMILVAVSRTTISIVPSFWSVLSTTWDLYLKRSNRLLLAGSALFLFGDIFSACIMAYYLEKNRHGLRSTHALINRILIFVVATGAITVLMDIVSLALILAQSESLAFTSAIFIQTRLYSNSLLASLNARKSHQRVLHGRVDQSSNAELSPVSIQFAQRSDVRASAALQESQPTSSNTKSTESWHTAREFAT</sequence>
<proteinExistence type="predicted"/>